<protein>
    <recommendedName>
        <fullName evidence="2">PAS fold domain-containing protein</fullName>
    </recommendedName>
</protein>
<feature type="region of interest" description="Disordered" evidence="1">
    <location>
        <begin position="269"/>
        <end position="290"/>
    </location>
</feature>
<dbReference type="AlphaFoldDB" id="A0A0D8XGN6"/>
<organism evidence="3 4">
    <name type="scientific">Dictyocaulus viviparus</name>
    <name type="common">Bovine lungworm</name>
    <dbReference type="NCBI Taxonomy" id="29172"/>
    <lineage>
        <taxon>Eukaryota</taxon>
        <taxon>Metazoa</taxon>
        <taxon>Ecdysozoa</taxon>
        <taxon>Nematoda</taxon>
        <taxon>Chromadorea</taxon>
        <taxon>Rhabditida</taxon>
        <taxon>Rhabditina</taxon>
        <taxon>Rhabditomorpha</taxon>
        <taxon>Strongyloidea</taxon>
        <taxon>Metastrongylidae</taxon>
        <taxon>Dictyocaulus</taxon>
    </lineage>
</organism>
<reference evidence="3 4" key="1">
    <citation type="submission" date="2013-11" db="EMBL/GenBank/DDBJ databases">
        <title>Draft genome of the bovine lungworm Dictyocaulus viviparus.</title>
        <authorList>
            <person name="Mitreva M."/>
        </authorList>
    </citation>
    <scope>NUCLEOTIDE SEQUENCE [LARGE SCALE GENOMIC DNA]</scope>
    <source>
        <strain evidence="3 4">HannoverDv2000</strain>
    </source>
</reference>
<gene>
    <name evidence="3" type="ORF">DICVIV_10162</name>
</gene>
<accession>A0A0D8XGN6</accession>
<feature type="domain" description="PAS fold" evidence="2">
    <location>
        <begin position="228"/>
        <end position="273"/>
    </location>
</feature>
<dbReference type="InterPro" id="IPR035965">
    <property type="entry name" value="PAS-like_dom_sf"/>
</dbReference>
<proteinExistence type="predicted"/>
<dbReference type="InterPro" id="IPR013767">
    <property type="entry name" value="PAS_fold"/>
</dbReference>
<sequence length="349" mass="39812">MRWCCGPVGPGTPLLEAPPEVLIDAFGPMSIRPNNTALLVSEGKAEGTFLERLRGLGWQINVTPVSQAIWSVQQLRPILLLLDNQISDLPTLARNLHSYTSEDVFFVVIADRHPGRLYIRSVGIITLSEFNVPKFHRNLYNGRKFLISDDVYDFDWHNPNNLDRFYSMQQINNLRHAYPGTSISQKRRKVLSQAKIVHAVQWSSKDTSLVEFVARLANRIRVMPALFTILDEADQAVEVCDESKVVQYVNRAYESVTGCLRGEVLGQPESDMRRKSLPRPRDDSAAEHRRGSDWKCIRVPTSSQKNIRLNTFKSSCKVSKFVSGKEERTQSSEQNFLIQSIRVYEEAEY</sequence>
<dbReference type="GO" id="GO:0006355">
    <property type="term" value="P:regulation of DNA-templated transcription"/>
    <property type="evidence" value="ECO:0007669"/>
    <property type="project" value="InterPro"/>
</dbReference>
<name>A0A0D8XGN6_DICVI</name>
<dbReference type="SUPFAM" id="SSF55785">
    <property type="entry name" value="PYP-like sensor domain (PAS domain)"/>
    <property type="match status" value="1"/>
</dbReference>
<keyword evidence="4" id="KW-1185">Reference proteome</keyword>
<evidence type="ECO:0000256" key="1">
    <source>
        <dbReference type="SAM" id="MobiDB-lite"/>
    </source>
</evidence>
<dbReference type="EMBL" id="KN716524">
    <property type="protein sequence ID" value="KJH43820.1"/>
    <property type="molecule type" value="Genomic_DNA"/>
</dbReference>
<evidence type="ECO:0000313" key="4">
    <source>
        <dbReference type="Proteomes" id="UP000053766"/>
    </source>
</evidence>
<evidence type="ECO:0000259" key="2">
    <source>
        <dbReference type="Pfam" id="PF00989"/>
    </source>
</evidence>
<dbReference type="STRING" id="29172.A0A0D8XGN6"/>
<dbReference type="Proteomes" id="UP000053766">
    <property type="component" value="Unassembled WGS sequence"/>
</dbReference>
<dbReference type="Pfam" id="PF00989">
    <property type="entry name" value="PAS"/>
    <property type="match status" value="1"/>
</dbReference>
<dbReference type="OrthoDB" id="5789952at2759"/>
<dbReference type="Gene3D" id="3.30.450.20">
    <property type="entry name" value="PAS domain"/>
    <property type="match status" value="1"/>
</dbReference>
<feature type="compositionally biased region" description="Basic and acidic residues" evidence="1">
    <location>
        <begin position="270"/>
        <end position="290"/>
    </location>
</feature>
<evidence type="ECO:0000313" key="3">
    <source>
        <dbReference type="EMBL" id="KJH43820.1"/>
    </source>
</evidence>
<reference evidence="4" key="2">
    <citation type="journal article" date="2016" name="Sci. Rep.">
        <title>Dictyocaulus viviparus genome, variome and transcriptome elucidate lungworm biology and support future intervention.</title>
        <authorList>
            <person name="McNulty S.N."/>
            <person name="Strube C."/>
            <person name="Rosa B.A."/>
            <person name="Martin J.C."/>
            <person name="Tyagi R."/>
            <person name="Choi Y.J."/>
            <person name="Wang Q."/>
            <person name="Hallsworth Pepin K."/>
            <person name="Zhang X."/>
            <person name="Ozersky P."/>
            <person name="Wilson R.K."/>
            <person name="Sternberg P.W."/>
            <person name="Gasser R.B."/>
            <person name="Mitreva M."/>
        </authorList>
    </citation>
    <scope>NUCLEOTIDE SEQUENCE [LARGE SCALE GENOMIC DNA]</scope>
    <source>
        <strain evidence="4">HannoverDv2000</strain>
    </source>
</reference>